<keyword evidence="3" id="KW-1185">Reference proteome</keyword>
<accession>A0A2R6NSR4</accession>
<evidence type="ECO:0000313" key="3">
    <source>
        <dbReference type="Proteomes" id="UP000186601"/>
    </source>
</evidence>
<comment type="caution">
    <text evidence="2">The sequence shown here is derived from an EMBL/GenBank/DDBJ whole genome shotgun (WGS) entry which is preliminary data.</text>
</comment>
<organism evidence="2 3">
    <name type="scientific">Hermanssonia centrifuga</name>
    <dbReference type="NCBI Taxonomy" id="98765"/>
    <lineage>
        <taxon>Eukaryota</taxon>
        <taxon>Fungi</taxon>
        <taxon>Dikarya</taxon>
        <taxon>Basidiomycota</taxon>
        <taxon>Agaricomycotina</taxon>
        <taxon>Agaricomycetes</taxon>
        <taxon>Polyporales</taxon>
        <taxon>Meruliaceae</taxon>
        <taxon>Hermanssonia</taxon>
    </lineage>
</organism>
<evidence type="ECO:0000256" key="1">
    <source>
        <dbReference type="ARBA" id="ARBA00007073"/>
    </source>
</evidence>
<gene>
    <name evidence="2" type="ORF">PHLCEN_2v9083</name>
</gene>
<dbReference type="AlphaFoldDB" id="A0A2R6NSR4"/>
<dbReference type="OrthoDB" id="10025739at2759"/>
<dbReference type="Gene3D" id="3.30.310.50">
    <property type="entry name" value="Alpha-D-phosphohexomutase, C-terminal domain"/>
    <property type="match status" value="1"/>
</dbReference>
<evidence type="ECO:0000313" key="2">
    <source>
        <dbReference type="EMBL" id="PSR75603.1"/>
    </source>
</evidence>
<proteinExistence type="inferred from homology"/>
<reference evidence="2 3" key="1">
    <citation type="submission" date="2018-02" db="EMBL/GenBank/DDBJ databases">
        <title>Genome sequence of the basidiomycete white-rot fungus Phlebia centrifuga.</title>
        <authorList>
            <person name="Granchi Z."/>
            <person name="Peng M."/>
            <person name="de Vries R.P."/>
            <person name="Hilden K."/>
            <person name="Makela M.R."/>
            <person name="Grigoriev I."/>
            <person name="Riley R."/>
        </authorList>
    </citation>
    <scope>NUCLEOTIDE SEQUENCE [LARGE SCALE GENOMIC DNA]</scope>
    <source>
        <strain evidence="2 3">FBCC195</strain>
    </source>
</reference>
<dbReference type="EMBL" id="MLYV02000883">
    <property type="protein sequence ID" value="PSR75603.1"/>
    <property type="molecule type" value="Genomic_DNA"/>
</dbReference>
<comment type="similarity">
    <text evidence="1">Belongs to the CTAG/PCC1 family.</text>
</comment>
<dbReference type="STRING" id="98765.A0A2R6NSR4"/>
<name>A0A2R6NSR4_9APHY</name>
<dbReference type="Pfam" id="PF09341">
    <property type="entry name" value="Pcc1"/>
    <property type="match status" value="1"/>
</dbReference>
<dbReference type="Proteomes" id="UP000186601">
    <property type="component" value="Unassembled WGS sequence"/>
</dbReference>
<protein>
    <submittedName>
        <fullName evidence="2">Uncharacterized protein</fullName>
    </submittedName>
</protein>
<sequence length="56" mass="6253">MSSNVDDPQWHTITVRVPFTSAKHASIAKQAIEVDKELQPLVVKRVLEVENDVLVA</sequence>
<dbReference type="InterPro" id="IPR015419">
    <property type="entry name" value="CTAG/Pcc1"/>
</dbReference>